<dbReference type="AlphaFoldDB" id="A0A1Q6RAH3"/>
<dbReference type="GO" id="GO:0015920">
    <property type="term" value="P:lipopolysaccharide transport"/>
    <property type="evidence" value="ECO:0007669"/>
    <property type="project" value="TreeGrafter"/>
</dbReference>
<dbReference type="InterPro" id="IPR005495">
    <property type="entry name" value="LptG/LptF_permease"/>
</dbReference>
<comment type="caution">
    <text evidence="6">The sequence shown here is derived from an EMBL/GenBank/DDBJ whole genome shotgun (WGS) entry which is preliminary data.</text>
</comment>
<keyword evidence="2" id="KW-1003">Cell membrane</keyword>
<dbReference type="RefSeq" id="WP_009145000.1">
    <property type="nucleotide sequence ID" value="NZ_CABKPS010000021.1"/>
</dbReference>
<evidence type="ECO:0000256" key="3">
    <source>
        <dbReference type="ARBA" id="ARBA00022692"/>
    </source>
</evidence>
<dbReference type="Proteomes" id="UP000186777">
    <property type="component" value="Unassembled WGS sequence"/>
</dbReference>
<organism evidence="6 7">
    <name type="scientific">Phascolarctobacterium succinatutens</name>
    <dbReference type="NCBI Taxonomy" id="626940"/>
    <lineage>
        <taxon>Bacteria</taxon>
        <taxon>Bacillati</taxon>
        <taxon>Bacillota</taxon>
        <taxon>Negativicutes</taxon>
        <taxon>Acidaminococcales</taxon>
        <taxon>Acidaminococcaceae</taxon>
        <taxon>Phascolarctobacterium</taxon>
    </lineage>
</organism>
<sequence>MRLRLLDRYVLKELLYPFVFGIAAFSSIFIASTMLFKITQYMTKYGAPLETVARLFMYNLPEVINYTFPMSMLLAALMAFGKLSGSSEITAMKAGGVSYYRIVAPVLVVGFFVSMFSMVWAEKVVPTSKAKASIILNEEIRHNTRPTTQNHIIIKTISGDTQRVTYANKFDEKLGKMTDITIEEFNKGKIARIQTAKEGYWENGSWRIVDGNVFALDDKDGVQSSAKFKEQIIPLNFSPKQISWEQKEPEEMTIRELREYISMLEEQHTSAARQWCEIFMRINIPLASFFFAMIGACLGTQKQRTSSSIGLGISIIVIFIYYAIMTFTTGLGKGGAMPPLLACALPNILCLGVGVYLMKKKNA</sequence>
<keyword evidence="5" id="KW-0472">Membrane</keyword>
<evidence type="ECO:0000313" key="6">
    <source>
        <dbReference type="EMBL" id="OLA39373.1"/>
    </source>
</evidence>
<reference evidence="6 7" key="1">
    <citation type="journal article" date="2016" name="Nat. Biotechnol.">
        <title>Measurement of bacterial replication rates in microbial communities.</title>
        <authorList>
            <person name="Brown C.T."/>
            <person name="Olm M.R."/>
            <person name="Thomas B.C."/>
            <person name="Banfield J.F."/>
        </authorList>
    </citation>
    <scope>NUCLEOTIDE SEQUENCE [LARGE SCALE GENOMIC DNA]</scope>
    <source>
        <strain evidence="6">46_33</strain>
    </source>
</reference>
<evidence type="ECO:0000256" key="4">
    <source>
        <dbReference type="ARBA" id="ARBA00022989"/>
    </source>
</evidence>
<dbReference type="GO" id="GO:0043190">
    <property type="term" value="C:ATP-binding cassette (ABC) transporter complex"/>
    <property type="evidence" value="ECO:0007669"/>
    <property type="project" value="TreeGrafter"/>
</dbReference>
<name>A0A1Q6RAH3_9FIRM</name>
<dbReference type="EMBL" id="MNTG01000001">
    <property type="protein sequence ID" value="OLA39373.1"/>
    <property type="molecule type" value="Genomic_DNA"/>
</dbReference>
<proteinExistence type="predicted"/>
<evidence type="ECO:0000313" key="7">
    <source>
        <dbReference type="Proteomes" id="UP000186777"/>
    </source>
</evidence>
<keyword evidence="4" id="KW-1133">Transmembrane helix</keyword>
<dbReference type="GeneID" id="78523566"/>
<protein>
    <submittedName>
        <fullName evidence="6">LPS export ABC transporter permease LptG</fullName>
    </submittedName>
</protein>
<dbReference type="PANTHER" id="PTHR33529:SF6">
    <property type="entry name" value="YJGP_YJGQ FAMILY PERMEASE"/>
    <property type="match status" value="1"/>
</dbReference>
<gene>
    <name evidence="6" type="ORF">BHW43_00300</name>
</gene>
<comment type="subcellular location">
    <subcellularLocation>
        <location evidence="1">Cell membrane</location>
        <topology evidence="1">Multi-pass membrane protein</topology>
    </subcellularLocation>
</comment>
<keyword evidence="3" id="KW-0812">Transmembrane</keyword>
<evidence type="ECO:0000256" key="5">
    <source>
        <dbReference type="ARBA" id="ARBA00023136"/>
    </source>
</evidence>
<dbReference type="PANTHER" id="PTHR33529">
    <property type="entry name" value="SLR0882 PROTEIN-RELATED"/>
    <property type="match status" value="1"/>
</dbReference>
<dbReference type="Pfam" id="PF03739">
    <property type="entry name" value="LptF_LptG"/>
    <property type="match status" value="1"/>
</dbReference>
<dbReference type="STRING" id="626940.BHW43_00300"/>
<evidence type="ECO:0000256" key="2">
    <source>
        <dbReference type="ARBA" id="ARBA00022475"/>
    </source>
</evidence>
<accession>A0A1Q6RAH3</accession>
<evidence type="ECO:0000256" key="1">
    <source>
        <dbReference type="ARBA" id="ARBA00004651"/>
    </source>
</evidence>